<evidence type="ECO:0000313" key="1">
    <source>
        <dbReference type="EMBL" id="NJB70385.1"/>
    </source>
</evidence>
<comment type="caution">
    <text evidence="1">The sequence shown here is derived from an EMBL/GenBank/DDBJ whole genome shotgun (WGS) entry which is preliminary data.</text>
</comment>
<dbReference type="RefSeq" id="WP_167961156.1">
    <property type="nucleotide sequence ID" value="NZ_JAATJJ010000001.1"/>
</dbReference>
<organism evidence="1 2">
    <name type="scientific">Saonia flava</name>
    <dbReference type="NCBI Taxonomy" id="523696"/>
    <lineage>
        <taxon>Bacteria</taxon>
        <taxon>Pseudomonadati</taxon>
        <taxon>Bacteroidota</taxon>
        <taxon>Flavobacteriia</taxon>
        <taxon>Flavobacteriales</taxon>
        <taxon>Flavobacteriaceae</taxon>
        <taxon>Saonia</taxon>
    </lineage>
</organism>
<protein>
    <submittedName>
        <fullName evidence="1">Putative OsmC-like protein</fullName>
    </submittedName>
</protein>
<dbReference type="SUPFAM" id="SSF82784">
    <property type="entry name" value="OsmC-like"/>
    <property type="match status" value="1"/>
</dbReference>
<gene>
    <name evidence="1" type="ORF">GGR42_000847</name>
</gene>
<dbReference type="InterPro" id="IPR036102">
    <property type="entry name" value="OsmC/Ohrsf"/>
</dbReference>
<evidence type="ECO:0000313" key="2">
    <source>
        <dbReference type="Proteomes" id="UP000590442"/>
    </source>
</evidence>
<accession>A0A846QXL9</accession>
<dbReference type="AlphaFoldDB" id="A0A846QXL9"/>
<keyword evidence="2" id="KW-1185">Reference proteome</keyword>
<dbReference type="EMBL" id="JAATJJ010000001">
    <property type="protein sequence ID" value="NJB70385.1"/>
    <property type="molecule type" value="Genomic_DNA"/>
</dbReference>
<dbReference type="InterPro" id="IPR015946">
    <property type="entry name" value="KH_dom-like_a/b"/>
</dbReference>
<sequence length="107" mass="12268">MRIQNTLNRERFPLLFQVQFVGSIGAGDQAPCPLDYLTLGTAFCLTSHLRLVVEAMKLDPGNMKVEIRRYFGQYGDFGKEGTFKNSKFIKRKKAQMIDFNIVVFVRS</sequence>
<reference evidence="1 2" key="1">
    <citation type="submission" date="2020-03" db="EMBL/GenBank/DDBJ databases">
        <title>Genomic Encyclopedia of Type Strains, Phase IV (KMG-IV): sequencing the most valuable type-strain genomes for metagenomic binning, comparative biology and taxonomic classification.</title>
        <authorList>
            <person name="Goeker M."/>
        </authorList>
    </citation>
    <scope>NUCLEOTIDE SEQUENCE [LARGE SCALE GENOMIC DNA]</scope>
    <source>
        <strain evidence="1 2">DSM 29762</strain>
    </source>
</reference>
<dbReference type="Gene3D" id="3.30.300.20">
    <property type="match status" value="1"/>
</dbReference>
<proteinExistence type="predicted"/>
<dbReference type="Proteomes" id="UP000590442">
    <property type="component" value="Unassembled WGS sequence"/>
</dbReference>
<name>A0A846QXL9_9FLAO</name>